<gene>
    <name evidence="2" type="ORF">PZT46_02710</name>
    <name evidence="1" type="ORF">SJ059_01265</name>
</gene>
<name>A0A0B2GQF5_KLEAE</name>
<proteinExistence type="predicted"/>
<accession>A0A157TVG5</accession>
<dbReference type="PROSITE" id="PS51257">
    <property type="entry name" value="PROKAR_LIPOPROTEIN"/>
    <property type="match status" value="1"/>
</dbReference>
<comment type="caution">
    <text evidence="1">The sequence shown here is derived from an EMBL/GenBank/DDBJ whole genome shotgun (WGS) entry which is preliminary data.</text>
</comment>
<dbReference type="OMA" id="NGTWIIN"/>
<evidence type="ECO:0000313" key="1">
    <source>
        <dbReference type="EMBL" id="MDX7013107.1"/>
    </source>
</evidence>
<evidence type="ECO:0000313" key="3">
    <source>
        <dbReference type="Proteomes" id="UP001279012"/>
    </source>
</evidence>
<reference evidence="2" key="1">
    <citation type="journal article" date="2023" name="J. Hosp. Infect.">
        <title>Cross-contamination of carbapenem-resistant Gram-negative bacteria between patients and hospital environment in the first year of a newly built surgical ward.</title>
        <authorList>
            <person name="Boutin S."/>
            <person name="Scherrer M."/>
            <person name="Spath I."/>
            <person name="Kocer K."/>
            <person name="Heeg K."/>
            <person name="Nurjadi D."/>
        </authorList>
    </citation>
    <scope>NUCLEOTIDE SEQUENCE</scope>
    <source>
        <strain evidence="2">KE10384</strain>
    </source>
</reference>
<organism evidence="1 3">
    <name type="scientific">Klebsiella aerogenes</name>
    <name type="common">Enterobacter aerogenes</name>
    <dbReference type="NCBI Taxonomy" id="548"/>
    <lineage>
        <taxon>Bacteria</taxon>
        <taxon>Pseudomonadati</taxon>
        <taxon>Pseudomonadota</taxon>
        <taxon>Gammaproteobacteria</taxon>
        <taxon>Enterobacterales</taxon>
        <taxon>Enterobacteriaceae</taxon>
        <taxon>Klebsiella/Raoultella group</taxon>
        <taxon>Klebsiella</taxon>
    </lineage>
</organism>
<dbReference type="Proteomes" id="UP001279012">
    <property type="component" value="Unassembled WGS sequence"/>
</dbReference>
<dbReference type="GeneID" id="93312074"/>
<dbReference type="RefSeq" id="WP_015366552.1">
    <property type="nucleotide sequence ID" value="NZ_AP022108.1"/>
</dbReference>
<sequence length="164" mass="17586">MKTRVFLAAMIAVSLAGCEAPPKPQITDDTIETTQVNGVNLTHRHIVVPPTEFTPINAEYRALYSAAVMSQAGYGGKVIVQLVPGANYIALGQAQDGWIALANEGQENLIGYAPANAVVKSELYDKTVREQSKRPKARKKATCVSVDGNTKACKNGNNGTWILD</sequence>
<dbReference type="EMBL" id="JAWZZT010000001">
    <property type="protein sequence ID" value="MDX7013107.1"/>
    <property type="molecule type" value="Genomic_DNA"/>
</dbReference>
<reference evidence="1" key="2">
    <citation type="submission" date="2023-11" db="EMBL/GenBank/DDBJ databases">
        <title>Detection of rare carbapenemases in Enterobacterales - comparison of two colorimetric and two CIM-based carbapenemase assays.</title>
        <authorList>
            <person name="Schaffarczyk L."/>
            <person name="Noster J."/>
            <person name="Stelzer Y."/>
            <person name="Sattler J."/>
            <person name="Gatermann S."/>
            <person name="Hamprecht A."/>
        </authorList>
    </citation>
    <scope>NUCLEOTIDE SEQUENCE</scope>
    <source>
        <strain evidence="1">CIM-Cont-037</strain>
    </source>
</reference>
<dbReference type="Proteomes" id="UP001303386">
    <property type="component" value="Unassembled WGS sequence"/>
</dbReference>
<dbReference type="EMBL" id="JARELW010000001">
    <property type="protein sequence ID" value="MEA8798172.1"/>
    <property type="molecule type" value="Genomic_DNA"/>
</dbReference>
<evidence type="ECO:0000313" key="2">
    <source>
        <dbReference type="EMBL" id="MEA8798172.1"/>
    </source>
</evidence>
<protein>
    <submittedName>
        <fullName evidence="1">SH3 domain-containing protein</fullName>
    </submittedName>
</protein>
<accession>A0A0B2GQF5</accession>
<dbReference type="AlphaFoldDB" id="A0A0B2GQF5"/>